<organism evidence="1 2">
    <name type="scientific">Armillaria gallica</name>
    <name type="common">Bulbous honey fungus</name>
    <name type="synonym">Armillaria bulbosa</name>
    <dbReference type="NCBI Taxonomy" id="47427"/>
    <lineage>
        <taxon>Eukaryota</taxon>
        <taxon>Fungi</taxon>
        <taxon>Dikarya</taxon>
        <taxon>Basidiomycota</taxon>
        <taxon>Agaricomycotina</taxon>
        <taxon>Agaricomycetes</taxon>
        <taxon>Agaricomycetidae</taxon>
        <taxon>Agaricales</taxon>
        <taxon>Marasmiineae</taxon>
        <taxon>Physalacriaceae</taxon>
        <taxon>Armillaria</taxon>
    </lineage>
</organism>
<name>A0A2H3E7G2_ARMGA</name>
<gene>
    <name evidence="1" type="ORF">ARMGADRAFT_699239</name>
</gene>
<dbReference type="Proteomes" id="UP000217790">
    <property type="component" value="Unassembled WGS sequence"/>
</dbReference>
<dbReference type="AlphaFoldDB" id="A0A2H3E7G2"/>
<reference evidence="2" key="1">
    <citation type="journal article" date="2017" name="Nat. Ecol. Evol.">
        <title>Genome expansion and lineage-specific genetic innovations in the forest pathogenic fungi Armillaria.</title>
        <authorList>
            <person name="Sipos G."/>
            <person name="Prasanna A.N."/>
            <person name="Walter M.C."/>
            <person name="O'Connor E."/>
            <person name="Balint B."/>
            <person name="Krizsan K."/>
            <person name="Kiss B."/>
            <person name="Hess J."/>
            <person name="Varga T."/>
            <person name="Slot J."/>
            <person name="Riley R."/>
            <person name="Boka B."/>
            <person name="Rigling D."/>
            <person name="Barry K."/>
            <person name="Lee J."/>
            <person name="Mihaltcheva S."/>
            <person name="LaButti K."/>
            <person name="Lipzen A."/>
            <person name="Waldron R."/>
            <person name="Moloney N.M."/>
            <person name="Sperisen C."/>
            <person name="Kredics L."/>
            <person name="Vagvoelgyi C."/>
            <person name="Patrignani A."/>
            <person name="Fitzpatrick D."/>
            <person name="Nagy I."/>
            <person name="Doyle S."/>
            <person name="Anderson J.B."/>
            <person name="Grigoriev I.V."/>
            <person name="Gueldener U."/>
            <person name="Muensterkoetter M."/>
            <person name="Nagy L.G."/>
        </authorList>
    </citation>
    <scope>NUCLEOTIDE SEQUENCE [LARGE SCALE GENOMIC DNA]</scope>
    <source>
        <strain evidence="2">Ar21-2</strain>
    </source>
</reference>
<evidence type="ECO:0000313" key="1">
    <source>
        <dbReference type="EMBL" id="PBK96503.1"/>
    </source>
</evidence>
<keyword evidence="2" id="KW-1185">Reference proteome</keyword>
<evidence type="ECO:0000313" key="2">
    <source>
        <dbReference type="Proteomes" id="UP000217790"/>
    </source>
</evidence>
<proteinExistence type="predicted"/>
<dbReference type="EMBL" id="KZ293650">
    <property type="protein sequence ID" value="PBK96503.1"/>
    <property type="molecule type" value="Genomic_DNA"/>
</dbReference>
<accession>A0A2H3E7G2</accession>
<sequence length="69" mass="7957">MYLPLRGNIVQTLTSLNVYLHILLSIHPSPFVWIQTRETLHSFRHYDVSHSGRGPTRSAMLLLSILTAW</sequence>
<dbReference type="InParanoid" id="A0A2H3E7G2"/>
<protein>
    <submittedName>
        <fullName evidence="1">Uncharacterized protein</fullName>
    </submittedName>
</protein>